<keyword evidence="1" id="KW-0378">Hydrolase</keyword>
<dbReference type="GO" id="GO:0004525">
    <property type="term" value="F:ribonuclease III activity"/>
    <property type="evidence" value="ECO:0007669"/>
    <property type="project" value="InterPro"/>
</dbReference>
<dbReference type="SUPFAM" id="SSF69065">
    <property type="entry name" value="RNase III domain-like"/>
    <property type="match status" value="2"/>
</dbReference>
<evidence type="ECO:0000313" key="4">
    <source>
        <dbReference type="Proteomes" id="UP000050795"/>
    </source>
</evidence>
<dbReference type="Pfam" id="PF00636">
    <property type="entry name" value="Ribonuclease_3"/>
    <property type="match status" value="2"/>
</dbReference>
<organism evidence="4 5">
    <name type="scientific">Trichobilharzia regenti</name>
    <name type="common">Nasal bird schistosome</name>
    <dbReference type="NCBI Taxonomy" id="157069"/>
    <lineage>
        <taxon>Eukaryota</taxon>
        <taxon>Metazoa</taxon>
        <taxon>Spiralia</taxon>
        <taxon>Lophotrochozoa</taxon>
        <taxon>Platyhelminthes</taxon>
        <taxon>Trematoda</taxon>
        <taxon>Digenea</taxon>
        <taxon>Strigeidida</taxon>
        <taxon>Schistosomatoidea</taxon>
        <taxon>Schistosomatidae</taxon>
        <taxon>Trichobilharzia</taxon>
    </lineage>
</organism>
<dbReference type="PANTHER" id="PTHR14950">
    <property type="entry name" value="DICER-RELATED"/>
    <property type="match status" value="1"/>
</dbReference>
<evidence type="ECO:0000256" key="2">
    <source>
        <dbReference type="SAM" id="MobiDB-lite"/>
    </source>
</evidence>
<feature type="domain" description="RNase III" evidence="3">
    <location>
        <begin position="538"/>
        <end position="651"/>
    </location>
</feature>
<evidence type="ECO:0000313" key="5">
    <source>
        <dbReference type="WBParaSite" id="TREG1_120550.1"/>
    </source>
</evidence>
<reference evidence="5" key="2">
    <citation type="submission" date="2023-11" db="UniProtKB">
        <authorList>
            <consortium name="WormBaseParasite"/>
        </authorList>
    </citation>
    <scope>IDENTIFICATION</scope>
</reference>
<feature type="compositionally biased region" description="Polar residues" evidence="2">
    <location>
        <begin position="910"/>
        <end position="922"/>
    </location>
</feature>
<keyword evidence="4" id="KW-1185">Reference proteome</keyword>
<reference evidence="4" key="1">
    <citation type="submission" date="2022-06" db="EMBL/GenBank/DDBJ databases">
        <authorList>
            <person name="Berger JAMES D."/>
            <person name="Berger JAMES D."/>
        </authorList>
    </citation>
    <scope>NUCLEOTIDE SEQUENCE [LARGE SCALE GENOMIC DNA]</scope>
</reference>
<dbReference type="PROSITE" id="PS50142">
    <property type="entry name" value="RNASE_3_2"/>
    <property type="match status" value="2"/>
</dbReference>
<dbReference type="PROSITE" id="PS00517">
    <property type="entry name" value="RNASE_3_1"/>
    <property type="match status" value="1"/>
</dbReference>
<protein>
    <recommendedName>
        <fullName evidence="3">RNase III domain-containing protein</fullName>
    </recommendedName>
</protein>
<sequence length="995" mass="111178">MWMPPVCDNPPPLKIEDELLPSTLGTETPTVSFSSSSSSDNQENSQYQAADIRFEFYPVPRARCLSFPYQALPSHGTTVYLYTWTVPAPDVVAKLCWVKETCFEKTDGAIGLLFSKPISKKEYVCRIPLYLTRGMARSRVRLVGKLTLSERELESIESAHSVICELITNMGHLSHVGQKPSSQALCDLMEKQKDPNEIPESCGVTLIDRFTDMVFSPEKANILALMTLIQLPAGTIDYEGIKSLVNWSICRTNSLSSDIKNNNTSGSVKIRPVRGILPSWPVRLSEIPREDWLGLVVRPIHVEDKDPGMFAISEVCPETPVSYVPQYVASKLSNTQNVGEVTYLDFYRRKYPVMRGLPVDNSMPLCRTSRLTRHQNCTQVGAGLRKGGPLPIQSAFVCEGCLVHPLSSWLWFLVSTIPAVFHQMTRALLASQLSTELASELKNPKPFCQMTNPSNMTDDSLSAVTVFVPDRLRDTDSSNGEPIKASMFDFEVDEQTSKEDQEMDSIAASECRGVGTVCPQPSDLIEPTTLLGARDAVNLERLEFYGDSFLHLMSTLSVYHTSPQDAGEGHLNCKRASLISNVHLCEIARNLSWYGYCTGRVFSPSEHFVPPCYTVSSEVSKYDDRLYIRLYNKSLADMVEALIGCFVVHIGLPSAVNLLYYLQICPVDWNTIKCDTEYKIDAPWHYLLHSENSDIASSSNSRRQILRVSSQNSLTTCIYRDLNEKYFDLQLKLDYRFRNIELLATAMTHQSSTNREYWGNYQRLEFLGDSVLGFIVSNRLFKKCPHASPGELSKMRSIIVSNNNLVNTVVENELYAFIDSGVCDIKPFIDDIESIHQQTDSICERIELLMKKVGEGSNVKILADVFESILGAIFVDSNGNHSVLSSIILRFLGRSIKYCIDSLPKNPIQQLHSSQGSTGAVLSSQNSQKRNSNNTALDSNDGDNSESMAAWTSGKRICNTGNRNTRNEALLQLVETLAISSSDENKENVLMISDD</sequence>
<evidence type="ECO:0000259" key="3">
    <source>
        <dbReference type="PROSITE" id="PS50142"/>
    </source>
</evidence>
<accession>A0AA85ITD3</accession>
<dbReference type="GO" id="GO:0006396">
    <property type="term" value="P:RNA processing"/>
    <property type="evidence" value="ECO:0007669"/>
    <property type="project" value="InterPro"/>
</dbReference>
<feature type="domain" description="RNase III" evidence="3">
    <location>
        <begin position="726"/>
        <end position="878"/>
    </location>
</feature>
<dbReference type="Gene3D" id="1.10.1520.10">
    <property type="entry name" value="Ribonuclease III domain"/>
    <property type="match status" value="2"/>
</dbReference>
<dbReference type="AlphaFoldDB" id="A0AA85ITD3"/>
<dbReference type="SMART" id="SM00535">
    <property type="entry name" value="RIBOc"/>
    <property type="match status" value="2"/>
</dbReference>
<evidence type="ECO:0000256" key="1">
    <source>
        <dbReference type="ARBA" id="ARBA00022801"/>
    </source>
</evidence>
<dbReference type="Proteomes" id="UP000050795">
    <property type="component" value="Unassembled WGS sequence"/>
</dbReference>
<feature type="compositionally biased region" description="Low complexity" evidence="2">
    <location>
        <begin position="923"/>
        <end position="934"/>
    </location>
</feature>
<name>A0AA85ITD3_TRIRE</name>
<proteinExistence type="predicted"/>
<dbReference type="PANTHER" id="PTHR14950:SF37">
    <property type="entry name" value="ENDORIBONUCLEASE DICER"/>
    <property type="match status" value="1"/>
</dbReference>
<dbReference type="WBParaSite" id="TREG1_120550.1">
    <property type="protein sequence ID" value="TREG1_120550.1"/>
    <property type="gene ID" value="TREG1_120550"/>
</dbReference>
<feature type="region of interest" description="Disordered" evidence="2">
    <location>
        <begin position="910"/>
        <end position="948"/>
    </location>
</feature>
<dbReference type="InterPro" id="IPR036389">
    <property type="entry name" value="RNase_III_sf"/>
</dbReference>
<dbReference type="CDD" id="cd00593">
    <property type="entry name" value="RIBOc"/>
    <property type="match status" value="2"/>
</dbReference>
<dbReference type="InterPro" id="IPR000999">
    <property type="entry name" value="RNase_III_dom"/>
</dbReference>